<dbReference type="PANTHER" id="PTHR21562:SF5">
    <property type="entry name" value="PECTIN ACETYLESTERASE 12"/>
    <property type="match status" value="1"/>
</dbReference>
<comment type="subcellular location">
    <subcellularLocation>
        <location evidence="2">Secreted</location>
        <location evidence="2">Cell wall</location>
    </subcellularLocation>
</comment>
<dbReference type="AlphaFoldDB" id="A0A498IGB4"/>
<dbReference type="PANTHER" id="PTHR21562">
    <property type="entry name" value="NOTUM-RELATED"/>
    <property type="match status" value="1"/>
</dbReference>
<keyword evidence="5" id="KW-0961">Cell wall biogenesis/degradation</keyword>
<evidence type="ECO:0000256" key="5">
    <source>
        <dbReference type="ARBA" id="ARBA00023316"/>
    </source>
</evidence>
<dbReference type="STRING" id="3750.A0A498IGB4"/>
<accession>A0A498IGB4</accession>
<feature type="signal peptide" evidence="6">
    <location>
        <begin position="1"/>
        <end position="19"/>
    </location>
</feature>
<evidence type="ECO:0008006" key="9">
    <source>
        <dbReference type="Google" id="ProtNLM"/>
    </source>
</evidence>
<comment type="caution">
    <text evidence="7">The sequence shown here is derived from an EMBL/GenBank/DDBJ whole genome shotgun (WGS) entry which is preliminary data.</text>
</comment>
<dbReference type="GO" id="GO:0009505">
    <property type="term" value="C:plant-type cell wall"/>
    <property type="evidence" value="ECO:0007669"/>
    <property type="project" value="TreeGrafter"/>
</dbReference>
<dbReference type="Pfam" id="PF03283">
    <property type="entry name" value="PAE"/>
    <property type="match status" value="2"/>
</dbReference>
<evidence type="ECO:0000256" key="4">
    <source>
        <dbReference type="ARBA" id="ARBA00022512"/>
    </source>
</evidence>
<keyword evidence="4" id="KW-0964">Secreted</keyword>
<sequence length="622" mass="67747">MVKFLWVGIVAALVYRVRADGFVENSINEAVPPLWEETYGSSKAANDILMVGLTLVEGAAAKGAVCLDGTVPAYHLHRGYGSGVNSWLIKFQGGAWCNDTRSCSDRKLTPFGSSTRMETKMPFSGILSNQSEQNPEFFNWNRVLLRYCDGASFSGDSENKALLFGCSSGGLSSILHCDEFRGLFPTTTKLVIITLILIGDPVWNCRVDISGGHTLRNIYTGVVSLQGVRENLPRFCTSHLDPTSCFFPENLIANITTPLFILNSAYDSWQIYNSLAPPSADPHGEWNSCRLNLASCSASQMQILQGFRNQMLNAVKQFSVSNQTGMFINSCFAHCQTGQSEWFSHDSPAVGNKKLSEIGILIERRLSHDFKGLSGGEIETEKSHVEVLVCRHYDCTCLHEGAPPLLKTYGGTSKAVNGILMVGPTLIEGAAAKGAAYGSSARMETEIVGIPFLPFYTSPEYSGSDYSCAARQKMSNGMRDANEALLSGVSAGGLSSILHCDEFRGLFPTATKVKCLSYGGFFLDAVDVSGGRELRDHYSDVVGLQGLCTTSCLTVLFPENFIANITTTLFILNSAYDSWHMPYSLAPPSADPRGEWKSCRLNPSSRSASLMEILKGEIPHIR</sequence>
<protein>
    <recommendedName>
        <fullName evidence="9">Pectin acetylesterase</fullName>
    </recommendedName>
</protein>
<dbReference type="GO" id="GO:0052793">
    <property type="term" value="F:pectin acetylesterase activity"/>
    <property type="evidence" value="ECO:0007669"/>
    <property type="project" value="TreeGrafter"/>
</dbReference>
<evidence type="ECO:0000313" key="8">
    <source>
        <dbReference type="Proteomes" id="UP000290289"/>
    </source>
</evidence>
<dbReference type="Proteomes" id="UP000290289">
    <property type="component" value="Chromosome 12"/>
</dbReference>
<evidence type="ECO:0000256" key="2">
    <source>
        <dbReference type="ARBA" id="ARBA00004191"/>
    </source>
</evidence>
<dbReference type="EMBL" id="RDQH01000338">
    <property type="protein sequence ID" value="RXH82089.1"/>
    <property type="molecule type" value="Genomic_DNA"/>
</dbReference>
<evidence type="ECO:0000256" key="3">
    <source>
        <dbReference type="ARBA" id="ARBA00005784"/>
    </source>
</evidence>
<comment type="function">
    <text evidence="1">Hydrolyzes acetyl esters in homogalacturonan regions of pectin. In type I primary cell wall, galacturonic acid residues of pectin can be acetylated at the O-2 and O-3 positions. Decreasing the degree of acetylation of pectin gels in vitro alters their physical properties.</text>
</comment>
<dbReference type="GO" id="GO:0071555">
    <property type="term" value="P:cell wall organization"/>
    <property type="evidence" value="ECO:0007669"/>
    <property type="project" value="UniProtKB-KW"/>
</dbReference>
<proteinExistence type="inferred from homology"/>
<evidence type="ECO:0000256" key="6">
    <source>
        <dbReference type="SAM" id="SignalP"/>
    </source>
</evidence>
<keyword evidence="6" id="KW-0732">Signal</keyword>
<keyword evidence="4" id="KW-0134">Cell wall</keyword>
<gene>
    <name evidence="7" type="ORF">DVH24_036430</name>
</gene>
<dbReference type="InterPro" id="IPR004963">
    <property type="entry name" value="PAE/NOTUM"/>
</dbReference>
<keyword evidence="8" id="KW-1185">Reference proteome</keyword>
<name>A0A498IGB4_MALDO</name>
<comment type="similarity">
    <text evidence="3">Belongs to the pectinacetylesterase family.</text>
</comment>
<feature type="chain" id="PRO_5019845241" description="Pectin acetylesterase" evidence="6">
    <location>
        <begin position="20"/>
        <end position="622"/>
    </location>
</feature>
<evidence type="ECO:0000313" key="7">
    <source>
        <dbReference type="EMBL" id="RXH82089.1"/>
    </source>
</evidence>
<evidence type="ECO:0000256" key="1">
    <source>
        <dbReference type="ARBA" id="ARBA00003534"/>
    </source>
</evidence>
<reference evidence="7 8" key="1">
    <citation type="submission" date="2018-10" db="EMBL/GenBank/DDBJ databases">
        <title>A high-quality apple genome assembly.</title>
        <authorList>
            <person name="Hu J."/>
        </authorList>
    </citation>
    <scope>NUCLEOTIDE SEQUENCE [LARGE SCALE GENOMIC DNA]</scope>
    <source>
        <strain evidence="8">cv. HFTH1</strain>
        <tissue evidence="7">Young leaf</tissue>
    </source>
</reference>
<organism evidence="7 8">
    <name type="scientific">Malus domestica</name>
    <name type="common">Apple</name>
    <name type="synonym">Pyrus malus</name>
    <dbReference type="NCBI Taxonomy" id="3750"/>
    <lineage>
        <taxon>Eukaryota</taxon>
        <taxon>Viridiplantae</taxon>
        <taxon>Streptophyta</taxon>
        <taxon>Embryophyta</taxon>
        <taxon>Tracheophyta</taxon>
        <taxon>Spermatophyta</taxon>
        <taxon>Magnoliopsida</taxon>
        <taxon>eudicotyledons</taxon>
        <taxon>Gunneridae</taxon>
        <taxon>Pentapetalae</taxon>
        <taxon>rosids</taxon>
        <taxon>fabids</taxon>
        <taxon>Rosales</taxon>
        <taxon>Rosaceae</taxon>
        <taxon>Amygdaloideae</taxon>
        <taxon>Maleae</taxon>
        <taxon>Malus</taxon>
    </lineage>
</organism>